<dbReference type="PIRSF" id="PIRSF004548">
    <property type="entry name" value="CreD"/>
    <property type="match status" value="1"/>
</dbReference>
<keyword evidence="1" id="KW-0472">Membrane</keyword>
<sequence length="457" mass="52162">MHSRFSLLFKILTLTGLILVMMIPMAMIMGVIQERSYYQNEVIDSVSQSSSYSQKIIGPIIVIPYTLTTLEYRDKQKFYTQNKYLRYVLPQKLEVDANTDISARHIGIYQAQVYQAQLKFTGSFDPVELDTLQNNENIEIEKPYLIVMISDTRGIMQVPLMTLNGKNIEFEPGVNQSDIYNAQGINAPMSLEEVTGKKLDFNFSLLLQGTKDLSIVPLGRSSQYHLKGNWPHPNFIGYTLPSQRLIDEKGFDATWQSSWYANNINSLFAKDVNISRNASSYSDYPAFKTSFVETVDEYQMTERAVKYAILFIVLTFICFFIFEMLKQLKIHPVQYLLVGMALTIFYLLLLALSEHIGFLLAYVMGAFACSGLIGFYLSAVLKGIKWGSIFTSFLLLLYMILYFVMISEGNALLLGSILLFVVLGGIMILTRHIDWYKVAQISHNKNTQKIKKPEENN</sequence>
<evidence type="ECO:0000313" key="2">
    <source>
        <dbReference type="EMBL" id="GAA5106266.1"/>
    </source>
</evidence>
<feature type="transmembrane region" description="Helical" evidence="1">
    <location>
        <begin position="359"/>
        <end position="379"/>
    </location>
</feature>
<dbReference type="InterPro" id="IPR010364">
    <property type="entry name" value="Uncharacterised_IM_CreD"/>
</dbReference>
<feature type="transmembrane region" description="Helical" evidence="1">
    <location>
        <begin position="7"/>
        <end position="32"/>
    </location>
</feature>
<keyword evidence="3" id="KW-1185">Reference proteome</keyword>
<feature type="transmembrane region" description="Helical" evidence="1">
    <location>
        <begin position="411"/>
        <end position="430"/>
    </location>
</feature>
<protein>
    <submittedName>
        <fullName evidence="2">Cell envelope integrity protein CreD</fullName>
    </submittedName>
</protein>
<evidence type="ECO:0000256" key="1">
    <source>
        <dbReference type="SAM" id="Phobius"/>
    </source>
</evidence>
<proteinExistence type="predicted"/>
<dbReference type="Proteomes" id="UP001500171">
    <property type="component" value="Unassembled WGS sequence"/>
</dbReference>
<accession>A0ABP9N2U0</accession>
<organism evidence="2 3">
    <name type="scientific">Orbus sasakiae</name>
    <dbReference type="NCBI Taxonomy" id="1078475"/>
    <lineage>
        <taxon>Bacteria</taxon>
        <taxon>Pseudomonadati</taxon>
        <taxon>Pseudomonadota</taxon>
        <taxon>Gammaproteobacteria</taxon>
        <taxon>Orbales</taxon>
        <taxon>Orbaceae</taxon>
        <taxon>Orbus</taxon>
    </lineage>
</organism>
<feature type="transmembrane region" description="Helical" evidence="1">
    <location>
        <begin position="334"/>
        <end position="353"/>
    </location>
</feature>
<feature type="transmembrane region" description="Helical" evidence="1">
    <location>
        <begin position="304"/>
        <end position="322"/>
    </location>
</feature>
<comment type="caution">
    <text evidence="2">The sequence shown here is derived from an EMBL/GenBank/DDBJ whole genome shotgun (WGS) entry which is preliminary data.</text>
</comment>
<gene>
    <name evidence="2" type="primary">creD</name>
    <name evidence="2" type="ORF">GCM10023211_05860</name>
</gene>
<dbReference type="EMBL" id="BAABHY010000001">
    <property type="protein sequence ID" value="GAA5106266.1"/>
    <property type="molecule type" value="Genomic_DNA"/>
</dbReference>
<keyword evidence="1" id="KW-1133">Transmembrane helix</keyword>
<dbReference type="Pfam" id="PF06123">
    <property type="entry name" value="CreD"/>
    <property type="match status" value="1"/>
</dbReference>
<keyword evidence="1" id="KW-0812">Transmembrane</keyword>
<feature type="transmembrane region" description="Helical" evidence="1">
    <location>
        <begin position="386"/>
        <end position="405"/>
    </location>
</feature>
<dbReference type="PANTHER" id="PTHR30092">
    <property type="entry name" value="INNER MEMBRANE PROTEIN CRED"/>
    <property type="match status" value="1"/>
</dbReference>
<dbReference type="NCBIfam" id="NF008712">
    <property type="entry name" value="PRK11715.1-1"/>
    <property type="match status" value="1"/>
</dbReference>
<dbReference type="PANTHER" id="PTHR30092:SF0">
    <property type="entry name" value="INNER MEMBRANE PROTEIN CRED"/>
    <property type="match status" value="1"/>
</dbReference>
<reference evidence="3" key="1">
    <citation type="journal article" date="2019" name="Int. J. Syst. Evol. Microbiol.">
        <title>The Global Catalogue of Microorganisms (GCM) 10K type strain sequencing project: providing services to taxonomists for standard genome sequencing and annotation.</title>
        <authorList>
            <consortium name="The Broad Institute Genomics Platform"/>
            <consortium name="The Broad Institute Genome Sequencing Center for Infectious Disease"/>
            <person name="Wu L."/>
            <person name="Ma J."/>
        </authorList>
    </citation>
    <scope>NUCLEOTIDE SEQUENCE [LARGE SCALE GENOMIC DNA]</scope>
    <source>
        <strain evidence="3">JCM 18050</strain>
    </source>
</reference>
<dbReference type="RefSeq" id="WP_345488630.1">
    <property type="nucleotide sequence ID" value="NZ_BAABHY010000001.1"/>
</dbReference>
<name>A0ABP9N2U0_9GAMM</name>
<evidence type="ECO:0000313" key="3">
    <source>
        <dbReference type="Proteomes" id="UP001500171"/>
    </source>
</evidence>